<name>A0ABM0XRU2_CAMSA</name>
<gene>
    <name evidence="3" type="primary">LOC104767743</name>
</gene>
<evidence type="ECO:0000313" key="3">
    <source>
        <dbReference type="RefSeq" id="XP_010490026.1"/>
    </source>
</evidence>
<dbReference type="RefSeq" id="XP_010490026.1">
    <property type="nucleotide sequence ID" value="XM_010491724.1"/>
</dbReference>
<proteinExistence type="predicted"/>
<dbReference type="Pfam" id="PF14214">
    <property type="entry name" value="Helitron_like_N"/>
    <property type="match status" value="1"/>
</dbReference>
<organism evidence="2 3">
    <name type="scientific">Camelina sativa</name>
    <name type="common">False flax</name>
    <name type="synonym">Myagrum sativum</name>
    <dbReference type="NCBI Taxonomy" id="90675"/>
    <lineage>
        <taxon>Eukaryota</taxon>
        <taxon>Viridiplantae</taxon>
        <taxon>Streptophyta</taxon>
        <taxon>Embryophyta</taxon>
        <taxon>Tracheophyta</taxon>
        <taxon>Spermatophyta</taxon>
        <taxon>Magnoliopsida</taxon>
        <taxon>eudicotyledons</taxon>
        <taxon>Gunneridae</taxon>
        <taxon>Pentapetalae</taxon>
        <taxon>rosids</taxon>
        <taxon>malvids</taxon>
        <taxon>Brassicales</taxon>
        <taxon>Brassicaceae</taxon>
        <taxon>Camelineae</taxon>
        <taxon>Camelina</taxon>
    </lineage>
</organism>
<feature type="domain" description="Helitron helicase-like" evidence="1">
    <location>
        <begin position="203"/>
        <end position="386"/>
    </location>
</feature>
<protein>
    <submittedName>
        <fullName evidence="3">Uncharacterized protein LOC104767743</fullName>
    </submittedName>
</protein>
<dbReference type="PANTHER" id="PTHR45786">
    <property type="entry name" value="DNA BINDING PROTEIN-LIKE"/>
    <property type="match status" value="1"/>
</dbReference>
<dbReference type="InterPro" id="IPR025476">
    <property type="entry name" value="Helitron_helicase-like"/>
</dbReference>
<accession>A0ABM0XRU2</accession>
<evidence type="ECO:0000313" key="2">
    <source>
        <dbReference type="Proteomes" id="UP000694864"/>
    </source>
</evidence>
<reference evidence="2" key="1">
    <citation type="journal article" date="2014" name="Nat. Commun.">
        <title>The emerging biofuel crop Camelina sativa retains a highly undifferentiated hexaploid genome structure.</title>
        <authorList>
            <person name="Kagale S."/>
            <person name="Koh C."/>
            <person name="Nixon J."/>
            <person name="Bollina V."/>
            <person name="Clarke W.E."/>
            <person name="Tuteja R."/>
            <person name="Spillane C."/>
            <person name="Robinson S.J."/>
            <person name="Links M.G."/>
            <person name="Clarke C."/>
            <person name="Higgins E.E."/>
            <person name="Huebert T."/>
            <person name="Sharpe A.G."/>
            <person name="Parkin I.A."/>
        </authorList>
    </citation>
    <scope>NUCLEOTIDE SEQUENCE [LARGE SCALE GENOMIC DNA]</scope>
    <source>
        <strain evidence="2">cv. DH55</strain>
    </source>
</reference>
<sequence length="773" mass="88910">MGGKVDTSISNTSGPFSFRIHGGNYHKIGSLLPKEGDPPRYLQLYIFDTANEVQNRLNTMTRKPNSEDLDPLIMASLIEMVDTHNHLAKSFRKIRDIHDGGVPEFSIRMVGQRRYGRQYELPTTEEIAGLIVGDLSATTCERDIVVYPHSDGLQIINEKHPRLMSLQYPLLFLYGEIGYHDQIPNLDVNGKFLKRSFVSLREFYAYQFQTRPTEGMTLTKSGRLFHQYAVDAYTAIEQERLSFLRNNQKKLRADIYNNIRDAVDKGDTDPKQLGKRVILPSSFTGGPRYMAENYHDAMAICRTYGNPDLFITMTCNPNWDEITEFLELSGNNTPNDRPDAECRIFKLKLGQLLSDIDKGHLLSPPTAVVYTIEFQKRGLPHAHILLWLGGEYKSLTPDEVDNMISAEIPDKEEDPEGYSLVQQHMMHGPCGNDRPASPCMENGVCTKKYPRSYTASTSVNDSGYVVYRRREDATKTVMKGSTLLDNRYVVPHNMAILKKYKAHINVEVCAKSKAVKYLFKYITKGVDKATIYLERNGETSNNEGTTVSKKYDEIHNYLECRYLSACEAMWRIFGNDIHYRKPSVQRLRLHLEGKQSVMFSETGDMESVMDRPLIESTMFTEWMETNKTDSEARELTYIEFPKYYVWNTSLKIWTKRKQRDSIGRIYNIHPSSGDLYYLRIRLNYVRGPTCFEDIRTVNGFIHKTYRDACYAAGLLDSDLEWRDAMGEASNWATAAQLRRLFVTLLIYCETVQFPVQKSARKVVDIIITRFKLI</sequence>
<dbReference type="GeneID" id="104767743"/>
<evidence type="ECO:0000259" key="1">
    <source>
        <dbReference type="Pfam" id="PF14214"/>
    </source>
</evidence>
<dbReference type="PANTHER" id="PTHR45786:SF74">
    <property type="entry name" value="ATP-DEPENDENT DNA HELICASE"/>
    <property type="match status" value="1"/>
</dbReference>
<reference evidence="3" key="2">
    <citation type="submission" date="2025-08" db="UniProtKB">
        <authorList>
            <consortium name="RefSeq"/>
        </authorList>
    </citation>
    <scope>IDENTIFICATION</scope>
    <source>
        <tissue evidence="3">Leaf</tissue>
    </source>
</reference>
<dbReference type="Proteomes" id="UP000694864">
    <property type="component" value="Chromosome 19"/>
</dbReference>
<keyword evidence="2" id="KW-1185">Reference proteome</keyword>